<sequence length="94" mass="10128">DELDELSASVQRIGGVGLTIHEELSGQGKDPEQPKPGDGNYFQQTRLCAETSGDGDEEGRHQGADHAHPLPGGLIHHTLRSSVLDIATYYSYSI</sequence>
<dbReference type="AlphaFoldDB" id="A0A453GT06"/>
<evidence type="ECO:0000256" key="1">
    <source>
        <dbReference type="SAM" id="MobiDB-lite"/>
    </source>
</evidence>
<proteinExistence type="predicted"/>
<feature type="region of interest" description="Disordered" evidence="1">
    <location>
        <begin position="49"/>
        <end position="71"/>
    </location>
</feature>
<reference evidence="2" key="3">
    <citation type="journal article" date="2017" name="Nature">
        <title>Genome sequence of the progenitor of the wheat D genome Aegilops tauschii.</title>
        <authorList>
            <person name="Luo M.C."/>
            <person name="Gu Y.Q."/>
            <person name="Puiu D."/>
            <person name="Wang H."/>
            <person name="Twardziok S.O."/>
            <person name="Deal K.R."/>
            <person name="Huo N."/>
            <person name="Zhu T."/>
            <person name="Wang L."/>
            <person name="Wang Y."/>
            <person name="McGuire P.E."/>
            <person name="Liu S."/>
            <person name="Long H."/>
            <person name="Ramasamy R.K."/>
            <person name="Rodriguez J.C."/>
            <person name="Van S.L."/>
            <person name="Yuan L."/>
            <person name="Wang Z."/>
            <person name="Xia Z."/>
            <person name="Xiao L."/>
            <person name="Anderson O.D."/>
            <person name="Ouyang S."/>
            <person name="Liang Y."/>
            <person name="Zimin A.V."/>
            <person name="Pertea G."/>
            <person name="Qi P."/>
            <person name="Bennetzen J.L."/>
            <person name="Dai X."/>
            <person name="Dawson M.W."/>
            <person name="Muller H.G."/>
            <person name="Kugler K."/>
            <person name="Rivarola-Duarte L."/>
            <person name="Spannagl M."/>
            <person name="Mayer K.F.X."/>
            <person name="Lu F.H."/>
            <person name="Bevan M.W."/>
            <person name="Leroy P."/>
            <person name="Li P."/>
            <person name="You F.M."/>
            <person name="Sun Q."/>
            <person name="Liu Z."/>
            <person name="Lyons E."/>
            <person name="Wicker T."/>
            <person name="Salzberg S.L."/>
            <person name="Devos K.M."/>
            <person name="Dvorak J."/>
        </authorList>
    </citation>
    <scope>NUCLEOTIDE SEQUENCE [LARGE SCALE GENOMIC DNA]</scope>
    <source>
        <strain evidence="2">cv. AL8/78</strain>
    </source>
</reference>
<accession>A0A453GT06</accession>
<reference evidence="3" key="1">
    <citation type="journal article" date="2014" name="Science">
        <title>Ancient hybridizations among the ancestral genomes of bread wheat.</title>
        <authorList>
            <consortium name="International Wheat Genome Sequencing Consortium,"/>
            <person name="Marcussen T."/>
            <person name="Sandve S.R."/>
            <person name="Heier L."/>
            <person name="Spannagl M."/>
            <person name="Pfeifer M."/>
            <person name="Jakobsen K.S."/>
            <person name="Wulff B.B."/>
            <person name="Steuernagel B."/>
            <person name="Mayer K.F."/>
            <person name="Olsen O.A."/>
        </authorList>
    </citation>
    <scope>NUCLEOTIDE SEQUENCE [LARGE SCALE GENOMIC DNA]</scope>
    <source>
        <strain evidence="3">cv. AL8/78</strain>
    </source>
</reference>
<feature type="compositionally biased region" description="Basic and acidic residues" evidence="1">
    <location>
        <begin position="23"/>
        <end position="35"/>
    </location>
</feature>
<feature type="region of interest" description="Disordered" evidence="1">
    <location>
        <begin position="23"/>
        <end position="42"/>
    </location>
</feature>
<evidence type="ECO:0000313" key="3">
    <source>
        <dbReference type="Proteomes" id="UP000015105"/>
    </source>
</evidence>
<protein>
    <submittedName>
        <fullName evidence="2">Uncharacterized protein</fullName>
    </submittedName>
</protein>
<reference evidence="3" key="2">
    <citation type="journal article" date="2017" name="Nat. Plants">
        <title>The Aegilops tauschii genome reveals multiple impacts of transposons.</title>
        <authorList>
            <person name="Zhao G."/>
            <person name="Zou C."/>
            <person name="Li K."/>
            <person name="Wang K."/>
            <person name="Li T."/>
            <person name="Gao L."/>
            <person name="Zhang X."/>
            <person name="Wang H."/>
            <person name="Yang Z."/>
            <person name="Liu X."/>
            <person name="Jiang W."/>
            <person name="Mao L."/>
            <person name="Kong X."/>
            <person name="Jiao Y."/>
            <person name="Jia J."/>
        </authorList>
    </citation>
    <scope>NUCLEOTIDE SEQUENCE [LARGE SCALE GENOMIC DNA]</scope>
    <source>
        <strain evidence="3">cv. AL8/78</strain>
    </source>
</reference>
<dbReference type="EnsemblPlants" id="AET3Gv21197400.4">
    <property type="protein sequence ID" value="AET3Gv21197400.4"/>
    <property type="gene ID" value="AET3Gv21197400"/>
</dbReference>
<dbReference type="Proteomes" id="UP000015105">
    <property type="component" value="Chromosome 3D"/>
</dbReference>
<evidence type="ECO:0000313" key="2">
    <source>
        <dbReference type="EnsemblPlants" id="AET3Gv21197400.4"/>
    </source>
</evidence>
<organism evidence="2 3">
    <name type="scientific">Aegilops tauschii subsp. strangulata</name>
    <name type="common">Goatgrass</name>
    <dbReference type="NCBI Taxonomy" id="200361"/>
    <lineage>
        <taxon>Eukaryota</taxon>
        <taxon>Viridiplantae</taxon>
        <taxon>Streptophyta</taxon>
        <taxon>Embryophyta</taxon>
        <taxon>Tracheophyta</taxon>
        <taxon>Spermatophyta</taxon>
        <taxon>Magnoliopsida</taxon>
        <taxon>Liliopsida</taxon>
        <taxon>Poales</taxon>
        <taxon>Poaceae</taxon>
        <taxon>BOP clade</taxon>
        <taxon>Pooideae</taxon>
        <taxon>Triticodae</taxon>
        <taxon>Triticeae</taxon>
        <taxon>Triticinae</taxon>
        <taxon>Aegilops</taxon>
    </lineage>
</organism>
<reference evidence="2" key="5">
    <citation type="journal article" date="2021" name="G3 (Bethesda)">
        <title>Aegilops tauschii genome assembly Aet v5.0 features greater sequence contiguity and improved annotation.</title>
        <authorList>
            <person name="Wang L."/>
            <person name="Zhu T."/>
            <person name="Rodriguez J.C."/>
            <person name="Deal K.R."/>
            <person name="Dubcovsky J."/>
            <person name="McGuire P.E."/>
            <person name="Lux T."/>
            <person name="Spannagl M."/>
            <person name="Mayer K.F.X."/>
            <person name="Baldrich P."/>
            <person name="Meyers B.C."/>
            <person name="Huo N."/>
            <person name="Gu Y.Q."/>
            <person name="Zhou H."/>
            <person name="Devos K.M."/>
            <person name="Bennetzen J.L."/>
            <person name="Unver T."/>
            <person name="Budak H."/>
            <person name="Gulick P.J."/>
            <person name="Galiba G."/>
            <person name="Kalapos B."/>
            <person name="Nelson D.R."/>
            <person name="Li P."/>
            <person name="You F.M."/>
            <person name="Luo M.C."/>
            <person name="Dvorak J."/>
        </authorList>
    </citation>
    <scope>NUCLEOTIDE SEQUENCE [LARGE SCALE GENOMIC DNA]</scope>
    <source>
        <strain evidence="2">cv. AL8/78</strain>
    </source>
</reference>
<feature type="compositionally biased region" description="Basic and acidic residues" evidence="1">
    <location>
        <begin position="58"/>
        <end position="68"/>
    </location>
</feature>
<dbReference type="Gramene" id="AET3Gv21197400.4">
    <property type="protein sequence ID" value="AET3Gv21197400.4"/>
    <property type="gene ID" value="AET3Gv21197400"/>
</dbReference>
<reference evidence="2" key="4">
    <citation type="submission" date="2019-03" db="UniProtKB">
        <authorList>
            <consortium name="EnsemblPlants"/>
        </authorList>
    </citation>
    <scope>IDENTIFICATION</scope>
</reference>
<name>A0A453GT06_AEGTS</name>
<dbReference type="CDD" id="cd15841">
    <property type="entry name" value="SNARE_Qc"/>
    <property type="match status" value="1"/>
</dbReference>
<keyword evidence="3" id="KW-1185">Reference proteome</keyword>